<feature type="compositionally biased region" description="Low complexity" evidence="4">
    <location>
        <begin position="52"/>
        <end position="61"/>
    </location>
</feature>
<dbReference type="SUPFAM" id="SSF53807">
    <property type="entry name" value="Helical backbone' metal receptor"/>
    <property type="match status" value="1"/>
</dbReference>
<accession>A0ABD5YNC7</accession>
<name>A0ABD5YNC7_9EURY</name>
<dbReference type="InterPro" id="IPR002491">
    <property type="entry name" value="ABC_transptr_periplasmic_BD"/>
</dbReference>
<protein>
    <submittedName>
        <fullName evidence="6">ABC transporter substrate-binding protein</fullName>
    </submittedName>
</protein>
<gene>
    <name evidence="6" type="ORF">ACFQL7_06905</name>
</gene>
<dbReference type="Pfam" id="PF01497">
    <property type="entry name" value="Peripla_BP_2"/>
    <property type="match status" value="1"/>
</dbReference>
<evidence type="ECO:0000259" key="5">
    <source>
        <dbReference type="PROSITE" id="PS50983"/>
    </source>
</evidence>
<feature type="domain" description="Fe/B12 periplasmic-binding" evidence="5">
    <location>
        <begin position="92"/>
        <end position="386"/>
    </location>
</feature>
<evidence type="ECO:0000256" key="2">
    <source>
        <dbReference type="ARBA" id="ARBA00022448"/>
    </source>
</evidence>
<dbReference type="AlphaFoldDB" id="A0ABD5YNC7"/>
<proteinExistence type="predicted"/>
<evidence type="ECO:0000313" key="7">
    <source>
        <dbReference type="Proteomes" id="UP001596417"/>
    </source>
</evidence>
<dbReference type="PANTHER" id="PTHR30532">
    <property type="entry name" value="IRON III DICITRATE-BINDING PERIPLASMIC PROTEIN"/>
    <property type="match status" value="1"/>
</dbReference>
<dbReference type="GeneID" id="76199170"/>
<dbReference type="Gene3D" id="3.40.50.1980">
    <property type="entry name" value="Nitrogenase molybdenum iron protein domain"/>
    <property type="match status" value="2"/>
</dbReference>
<keyword evidence="3" id="KW-0732">Signal</keyword>
<comment type="caution">
    <text evidence="6">The sequence shown here is derived from an EMBL/GenBank/DDBJ whole genome shotgun (WGS) entry which is preliminary data.</text>
</comment>
<reference evidence="6 7" key="1">
    <citation type="journal article" date="2019" name="Int. J. Syst. Evol. Microbiol.">
        <title>The Global Catalogue of Microorganisms (GCM) 10K type strain sequencing project: providing services to taxonomists for standard genome sequencing and annotation.</title>
        <authorList>
            <consortium name="The Broad Institute Genomics Platform"/>
            <consortium name="The Broad Institute Genome Sequencing Center for Infectious Disease"/>
            <person name="Wu L."/>
            <person name="Ma J."/>
        </authorList>
    </citation>
    <scope>NUCLEOTIDE SEQUENCE [LARGE SCALE GENOMIC DNA]</scope>
    <source>
        <strain evidence="6 7">RDMS1</strain>
    </source>
</reference>
<evidence type="ECO:0000256" key="3">
    <source>
        <dbReference type="ARBA" id="ARBA00022729"/>
    </source>
</evidence>
<dbReference type="InterPro" id="IPR051313">
    <property type="entry name" value="Bact_iron-sidero_bind"/>
</dbReference>
<keyword evidence="2" id="KW-0813">Transport</keyword>
<evidence type="ECO:0000313" key="6">
    <source>
        <dbReference type="EMBL" id="MFC7189611.1"/>
    </source>
</evidence>
<dbReference type="Proteomes" id="UP001596417">
    <property type="component" value="Unassembled WGS sequence"/>
</dbReference>
<dbReference type="PANTHER" id="PTHR30532:SF1">
    <property type="entry name" value="IRON(3+)-HYDROXAMATE-BINDING PROTEIN FHUD"/>
    <property type="match status" value="1"/>
</dbReference>
<dbReference type="EMBL" id="JBHTAX010000001">
    <property type="protein sequence ID" value="MFC7189611.1"/>
    <property type="molecule type" value="Genomic_DNA"/>
</dbReference>
<dbReference type="PROSITE" id="PS50983">
    <property type="entry name" value="FE_B12_PBP"/>
    <property type="match status" value="1"/>
</dbReference>
<evidence type="ECO:0000256" key="1">
    <source>
        <dbReference type="ARBA" id="ARBA00004196"/>
    </source>
</evidence>
<feature type="region of interest" description="Disordered" evidence="4">
    <location>
        <begin position="43"/>
        <end position="69"/>
    </location>
</feature>
<sequence length="417" mass="46056">MSVPRFQLFHLSVAYETSTRRDYLKYSGVVVGSGLLAGCLGGNESSSAPESTTTGTQTTDTAPNEKAAAADGSYSVTMAPMGPVTFDAVPERIFTRLTHLAGMAFALGRGNDVTAMHAPDYYHALWNQFTPRLEGVSLDWTGLYSSWETSKEKLYELDSDVHLADPASVFALESWNMDDIEEISENVGPWFGNNYSDRHAEPPAEWADDYQYYGLWEMFEKVAAVFREEARYEALAEIRAGILDSIESNLPPDGKRPTAVMITAADLERDIYAYTLNTPGFLTAHTRPLGPQDAFDGTIESGAVVDFEALLEADPDVILFLGGIHPDSNMQDIRETLGAAPVASEITAVQNDRVHPLGARYQGPILNLFQLEMSAKQLYPEQFGEWPTYVKGPYPEIPESERMLDRQRVAEVINGDI</sequence>
<comment type="subcellular location">
    <subcellularLocation>
        <location evidence="1">Cell envelope</location>
    </subcellularLocation>
</comment>
<keyword evidence="7" id="KW-1185">Reference proteome</keyword>
<evidence type="ECO:0000256" key="4">
    <source>
        <dbReference type="SAM" id="MobiDB-lite"/>
    </source>
</evidence>
<organism evidence="6 7">
    <name type="scientific">Halocatena marina</name>
    <dbReference type="NCBI Taxonomy" id="2934937"/>
    <lineage>
        <taxon>Archaea</taxon>
        <taxon>Methanobacteriati</taxon>
        <taxon>Methanobacteriota</taxon>
        <taxon>Stenosarchaea group</taxon>
        <taxon>Halobacteria</taxon>
        <taxon>Halobacteriales</taxon>
        <taxon>Natronomonadaceae</taxon>
        <taxon>Halocatena</taxon>
    </lineage>
</organism>
<dbReference type="RefSeq" id="WP_264554862.1">
    <property type="nucleotide sequence ID" value="NZ_CP109979.1"/>
</dbReference>